<comment type="similarity">
    <text evidence="4">Belongs to the cyclophilin-type PPIase family.</text>
</comment>
<gene>
    <name evidence="7" type="ORF">CCALI_01519</name>
</gene>
<comment type="catalytic activity">
    <reaction evidence="4">
        <text>[protein]-peptidylproline (omega=180) = [protein]-peptidylproline (omega=0)</text>
        <dbReference type="Rhea" id="RHEA:16237"/>
        <dbReference type="Rhea" id="RHEA-COMP:10747"/>
        <dbReference type="Rhea" id="RHEA-COMP:10748"/>
        <dbReference type="ChEBI" id="CHEBI:83833"/>
        <dbReference type="ChEBI" id="CHEBI:83834"/>
        <dbReference type="EC" id="5.2.1.8"/>
    </reaction>
</comment>
<evidence type="ECO:0000259" key="6">
    <source>
        <dbReference type="PROSITE" id="PS50072"/>
    </source>
</evidence>
<dbReference type="HOGENOM" id="CLU_012062_16_4_0"/>
<dbReference type="OrthoDB" id="9815204at2"/>
<proteinExistence type="inferred from homology"/>
<dbReference type="RefSeq" id="WP_016482870.1">
    <property type="nucleotide sequence ID" value="NC_021487.1"/>
</dbReference>
<dbReference type="InterPro" id="IPR044666">
    <property type="entry name" value="Cyclophilin_A-like"/>
</dbReference>
<feature type="region of interest" description="Disordered" evidence="5">
    <location>
        <begin position="28"/>
        <end position="54"/>
    </location>
</feature>
<evidence type="ECO:0000256" key="4">
    <source>
        <dbReference type="RuleBase" id="RU363019"/>
    </source>
</evidence>
<dbReference type="Proteomes" id="UP000014227">
    <property type="component" value="Chromosome I"/>
</dbReference>
<dbReference type="STRING" id="454171.CP488_02579"/>
<sequence>MRNRPILVLILLVVFALGLAAYSSRVHPGGDLPPEDQPDTTQLTPPAPSAQSSKLPIAQQEQLFSKYEPTAIHATLQVEGLAPIEIELYPKAAPKTVAHFVKLCKEGFYNGILFHRVIPNFVAQAGDPASKKIDGRKLRGLTDQQVAMKYLLGAGGSGQTVPFEGNDLTNLPGTIALALSAPRTDTGDSQFFINLVDNKQLDGDYCVFGRVVQGMDQVKKIQQGDRIQSIVIH</sequence>
<dbReference type="eggNOG" id="COG0652">
    <property type="taxonomic scope" value="Bacteria"/>
</dbReference>
<dbReference type="Pfam" id="PF00160">
    <property type="entry name" value="Pro_isomerase"/>
    <property type="match status" value="1"/>
</dbReference>
<dbReference type="SUPFAM" id="SSF50891">
    <property type="entry name" value="Cyclophilin-like"/>
    <property type="match status" value="1"/>
</dbReference>
<protein>
    <recommendedName>
        <fullName evidence="4">Peptidyl-prolyl cis-trans isomerase</fullName>
        <shortName evidence="4">PPIase</shortName>
        <ecNumber evidence="4">5.2.1.8</ecNumber>
    </recommendedName>
</protein>
<dbReference type="PRINTS" id="PR00153">
    <property type="entry name" value="CSAPPISMRASE"/>
</dbReference>
<name>S0EUG8_CHTCT</name>
<dbReference type="EC" id="5.2.1.8" evidence="4"/>
<dbReference type="EMBL" id="HF951689">
    <property type="protein sequence ID" value="CCW35335.1"/>
    <property type="molecule type" value="Genomic_DNA"/>
</dbReference>
<evidence type="ECO:0000256" key="3">
    <source>
        <dbReference type="ARBA" id="ARBA00023235"/>
    </source>
</evidence>
<keyword evidence="8" id="KW-1185">Reference proteome</keyword>
<dbReference type="CDD" id="cd00317">
    <property type="entry name" value="cyclophilin"/>
    <property type="match status" value="1"/>
</dbReference>
<evidence type="ECO:0000256" key="5">
    <source>
        <dbReference type="SAM" id="MobiDB-lite"/>
    </source>
</evidence>
<dbReference type="PANTHER" id="PTHR45625:SF4">
    <property type="entry name" value="PEPTIDYLPROLYL ISOMERASE DOMAIN AND WD REPEAT-CONTAINING PROTEIN 1"/>
    <property type="match status" value="1"/>
</dbReference>
<comment type="function">
    <text evidence="1 4">PPIases accelerate the folding of proteins. It catalyzes the cis-trans isomerization of proline imidic peptide bonds in oligopeptides.</text>
</comment>
<dbReference type="PROSITE" id="PS50072">
    <property type="entry name" value="CSA_PPIASE_2"/>
    <property type="match status" value="1"/>
</dbReference>
<keyword evidence="2 4" id="KW-0697">Rotamase</keyword>
<organism evidence="7 8">
    <name type="scientific">Chthonomonas calidirosea (strain DSM 23976 / ICMP 18418 / T49)</name>
    <dbReference type="NCBI Taxonomy" id="1303518"/>
    <lineage>
        <taxon>Bacteria</taxon>
        <taxon>Bacillati</taxon>
        <taxon>Armatimonadota</taxon>
        <taxon>Chthonomonadia</taxon>
        <taxon>Chthonomonadales</taxon>
        <taxon>Chthonomonadaceae</taxon>
        <taxon>Chthonomonas</taxon>
    </lineage>
</organism>
<feature type="compositionally biased region" description="Polar residues" evidence="5">
    <location>
        <begin position="39"/>
        <end position="54"/>
    </location>
</feature>
<dbReference type="GO" id="GO:0003755">
    <property type="term" value="F:peptidyl-prolyl cis-trans isomerase activity"/>
    <property type="evidence" value="ECO:0007669"/>
    <property type="project" value="UniProtKB-UniRule"/>
</dbReference>
<dbReference type="InterPro" id="IPR002130">
    <property type="entry name" value="Cyclophilin-type_PPIase_dom"/>
</dbReference>
<dbReference type="KEGG" id="ccz:CCALI_01519"/>
<reference evidence="8" key="1">
    <citation type="submission" date="2013-03" db="EMBL/GenBank/DDBJ databases">
        <title>Genome sequence of Chthonomonas calidirosea, the first sequenced genome from the Armatimonadetes phylum (formally candidate division OP10).</title>
        <authorList>
            <person name="Lee K.C.Y."/>
            <person name="Morgan X.C."/>
            <person name="Dunfield P.F."/>
            <person name="Tamas I."/>
            <person name="Houghton K.M."/>
            <person name="Vyssotski M."/>
            <person name="Ryan J.L.J."/>
            <person name="Lagutin K."/>
            <person name="McDonald I.R."/>
            <person name="Stott M.B."/>
        </authorList>
    </citation>
    <scope>NUCLEOTIDE SEQUENCE [LARGE SCALE GENOMIC DNA]</scope>
    <source>
        <strain evidence="8">DSM 23976 / ICMP 18418 / T49</strain>
    </source>
</reference>
<accession>S0EUG8</accession>
<evidence type="ECO:0000313" key="8">
    <source>
        <dbReference type="Proteomes" id="UP000014227"/>
    </source>
</evidence>
<dbReference type="PANTHER" id="PTHR45625">
    <property type="entry name" value="PEPTIDYL-PROLYL CIS-TRANS ISOMERASE-RELATED"/>
    <property type="match status" value="1"/>
</dbReference>
<dbReference type="PATRIC" id="fig|1303518.3.peg.1556"/>
<dbReference type="InParanoid" id="S0EUG8"/>
<evidence type="ECO:0000313" key="7">
    <source>
        <dbReference type="EMBL" id="CCW35335.1"/>
    </source>
</evidence>
<dbReference type="Gene3D" id="2.40.100.10">
    <property type="entry name" value="Cyclophilin-like"/>
    <property type="match status" value="1"/>
</dbReference>
<keyword evidence="3 4" id="KW-0413">Isomerase</keyword>
<evidence type="ECO:0000256" key="1">
    <source>
        <dbReference type="ARBA" id="ARBA00002388"/>
    </source>
</evidence>
<dbReference type="InterPro" id="IPR029000">
    <property type="entry name" value="Cyclophilin-like_dom_sf"/>
</dbReference>
<dbReference type="AlphaFoldDB" id="S0EUG8"/>
<evidence type="ECO:0000256" key="2">
    <source>
        <dbReference type="ARBA" id="ARBA00023110"/>
    </source>
</evidence>
<feature type="domain" description="PPIase cyclophilin-type" evidence="6">
    <location>
        <begin position="84"/>
        <end position="223"/>
    </location>
</feature>